<evidence type="ECO:0000256" key="1">
    <source>
        <dbReference type="SAM" id="SignalP"/>
    </source>
</evidence>
<dbReference type="Pfam" id="PF16119">
    <property type="entry name" value="DUF4835"/>
    <property type="match status" value="1"/>
</dbReference>
<feature type="signal peptide" evidence="1">
    <location>
        <begin position="1"/>
        <end position="20"/>
    </location>
</feature>
<dbReference type="EMBL" id="JADFTZ010000004">
    <property type="protein sequence ID" value="MBE9576936.1"/>
    <property type="molecule type" value="Genomic_DNA"/>
</dbReference>
<dbReference type="RefSeq" id="WP_194096173.1">
    <property type="nucleotide sequence ID" value="NZ_JADFTZ010000004.1"/>
</dbReference>
<organism evidence="2 3">
    <name type="scientific">Flavobacterium proteolyticum</name>
    <dbReference type="NCBI Taxonomy" id="2911683"/>
    <lineage>
        <taxon>Bacteria</taxon>
        <taxon>Pseudomonadati</taxon>
        <taxon>Bacteroidota</taxon>
        <taxon>Flavobacteriia</taxon>
        <taxon>Flavobacteriales</taxon>
        <taxon>Flavobacteriaceae</taxon>
        <taxon>Flavobacterium</taxon>
    </lineage>
</organism>
<gene>
    <name evidence="2" type="ORF">IM755_09475</name>
</gene>
<dbReference type="InterPro" id="IPR032274">
    <property type="entry name" value="DUF4835"/>
</dbReference>
<sequence>MMRKVLLVVVFLFSLVNVFSQELKATVSVNYQQVANGNPQLFKNLETQVKEFLNTTKWTTKEYTDVEKIECNFFINVTSYGSNVFEATLQVQSSRPVLNSTLVTPILNINDKNFTFRFIEFETMIYDQNSFNSNLVSVLAFYSNMIIGMDMDSFALNGGSKYLEVASNIVNLAQSSGYKGWSQSEGNNNNRYFLISDMLSTTFAPFRKTLYEYHRQGLDIMSDDVKKGKENIANSIEILAEIQKTRPNSLLVRTFFDAKGDELVSIFSGGPQTNNTKLLETLNRISPLNSQKWNKIR</sequence>
<evidence type="ECO:0000313" key="2">
    <source>
        <dbReference type="EMBL" id="MBE9576936.1"/>
    </source>
</evidence>
<comment type="caution">
    <text evidence="2">The sequence shown here is derived from an EMBL/GenBank/DDBJ whole genome shotgun (WGS) entry which is preliminary data.</text>
</comment>
<proteinExistence type="predicted"/>
<reference evidence="2 3" key="1">
    <citation type="submission" date="2020-10" db="EMBL/GenBank/DDBJ databases">
        <title>The genome sequence of Flavobacterium aquaticum 1Y8A.</title>
        <authorList>
            <person name="Liu Y."/>
        </authorList>
    </citation>
    <scope>NUCLEOTIDE SEQUENCE [LARGE SCALE GENOMIC DNA]</scope>
    <source>
        <strain evidence="2 3">1Y8A</strain>
    </source>
</reference>
<accession>A0ABR9WT88</accession>
<evidence type="ECO:0000313" key="3">
    <source>
        <dbReference type="Proteomes" id="UP000656274"/>
    </source>
</evidence>
<protein>
    <submittedName>
        <fullName evidence="2">DUF4835 family protein</fullName>
    </submittedName>
</protein>
<dbReference type="Proteomes" id="UP000656274">
    <property type="component" value="Unassembled WGS sequence"/>
</dbReference>
<keyword evidence="1" id="KW-0732">Signal</keyword>
<name>A0ABR9WT88_9FLAO</name>
<keyword evidence="3" id="KW-1185">Reference proteome</keyword>
<feature type="chain" id="PRO_5046265641" evidence="1">
    <location>
        <begin position="21"/>
        <end position="297"/>
    </location>
</feature>